<accession>A0A0G1BL26</accession>
<dbReference type="Proteomes" id="UP000034320">
    <property type="component" value="Unassembled WGS sequence"/>
</dbReference>
<dbReference type="InterPro" id="IPR007029">
    <property type="entry name" value="YHS_dom"/>
</dbReference>
<feature type="domain" description="TRASH" evidence="1">
    <location>
        <begin position="22"/>
        <end position="60"/>
    </location>
</feature>
<evidence type="ECO:0000313" key="3">
    <source>
        <dbReference type="Proteomes" id="UP000034320"/>
    </source>
</evidence>
<dbReference type="SUPFAM" id="SSF47240">
    <property type="entry name" value="Ferritin-like"/>
    <property type="match status" value="1"/>
</dbReference>
<reference evidence="2 3" key="1">
    <citation type="journal article" date="2015" name="Nature">
        <title>rRNA introns, odd ribosomes, and small enigmatic genomes across a large radiation of phyla.</title>
        <authorList>
            <person name="Brown C.T."/>
            <person name="Hug L.A."/>
            <person name="Thomas B.C."/>
            <person name="Sharon I."/>
            <person name="Castelle C.J."/>
            <person name="Singh A."/>
            <person name="Wilkins M.J."/>
            <person name="Williams K.H."/>
            <person name="Banfield J.F."/>
        </authorList>
    </citation>
    <scope>NUCLEOTIDE SEQUENCE [LARGE SCALE GENOMIC DNA]</scope>
</reference>
<evidence type="ECO:0000259" key="1">
    <source>
        <dbReference type="SMART" id="SM00746"/>
    </source>
</evidence>
<dbReference type="InterPro" id="IPR012348">
    <property type="entry name" value="RNR-like"/>
</dbReference>
<dbReference type="InterPro" id="IPR011017">
    <property type="entry name" value="TRASH_dom"/>
</dbReference>
<dbReference type="Pfam" id="PF04945">
    <property type="entry name" value="YHS"/>
    <property type="match status" value="1"/>
</dbReference>
<dbReference type="SMART" id="SM00746">
    <property type="entry name" value="TRASH"/>
    <property type="match status" value="1"/>
</dbReference>
<dbReference type="GO" id="GO:0016491">
    <property type="term" value="F:oxidoreductase activity"/>
    <property type="evidence" value="ECO:0007669"/>
    <property type="project" value="InterPro"/>
</dbReference>
<comment type="caution">
    <text evidence="2">The sequence shown here is derived from an EMBL/GenBank/DDBJ whole genome shotgun (WGS) entry which is preliminary data.</text>
</comment>
<gene>
    <name evidence="2" type="ORF">UV09_C0010G0011</name>
</gene>
<dbReference type="InterPro" id="IPR009078">
    <property type="entry name" value="Ferritin-like_SF"/>
</dbReference>
<organism evidence="2 3">
    <name type="scientific">Candidatus Gottesmanbacteria bacterium GW2011_GWA2_42_18</name>
    <dbReference type="NCBI Taxonomy" id="1618442"/>
    <lineage>
        <taxon>Bacteria</taxon>
        <taxon>Candidatus Gottesmaniibacteriota</taxon>
    </lineage>
</organism>
<dbReference type="AlphaFoldDB" id="A0A0G1BL26"/>
<proteinExistence type="predicted"/>
<dbReference type="EMBL" id="LCDD01000010">
    <property type="protein sequence ID" value="KKS47001.1"/>
    <property type="molecule type" value="Genomic_DNA"/>
</dbReference>
<evidence type="ECO:0000313" key="2">
    <source>
        <dbReference type="EMBL" id="KKS47001.1"/>
    </source>
</evidence>
<name>A0A0G1BL26_9BACT</name>
<dbReference type="Gene3D" id="1.10.620.20">
    <property type="entry name" value="Ribonucleotide Reductase, subunit A"/>
    <property type="match status" value="1"/>
</dbReference>
<protein>
    <submittedName>
        <fullName evidence="2">Heavy metal translocating P-type ATPase</fullName>
    </submittedName>
</protein>
<sequence>MGGKSMSFLDKLFSSSKNKVKDPVCKMMVDPEKTQYKSDHEGKTYYFCSPNCQKEFESNPAQYH</sequence>